<feature type="domain" description="Helicase ATP-binding" evidence="2">
    <location>
        <begin position="326"/>
        <end position="487"/>
    </location>
</feature>
<evidence type="ECO:0000256" key="1">
    <source>
        <dbReference type="SAM" id="MobiDB-lite"/>
    </source>
</evidence>
<feature type="compositionally biased region" description="Polar residues" evidence="1">
    <location>
        <begin position="805"/>
        <end position="843"/>
    </location>
</feature>
<dbReference type="PANTHER" id="PTHR47396:SF1">
    <property type="entry name" value="ATP-DEPENDENT HELICASE IRC3-RELATED"/>
    <property type="match status" value="1"/>
</dbReference>
<dbReference type="InterPro" id="IPR013670">
    <property type="entry name" value="EcoEI_R_C_dom"/>
</dbReference>
<dbReference type="Gene3D" id="3.40.50.300">
    <property type="entry name" value="P-loop containing nucleotide triphosphate hydrolases"/>
    <property type="match status" value="2"/>
</dbReference>
<accession>A0A5A5TEE3</accession>
<dbReference type="GO" id="GO:0005829">
    <property type="term" value="C:cytosol"/>
    <property type="evidence" value="ECO:0007669"/>
    <property type="project" value="TreeGrafter"/>
</dbReference>
<proteinExistence type="predicted"/>
<dbReference type="SMART" id="SM00487">
    <property type="entry name" value="DEXDc"/>
    <property type="match status" value="1"/>
</dbReference>
<dbReference type="AlphaFoldDB" id="A0A5A5TEE3"/>
<dbReference type="GO" id="GO:0005524">
    <property type="term" value="F:ATP binding"/>
    <property type="evidence" value="ECO:0007669"/>
    <property type="project" value="InterPro"/>
</dbReference>
<dbReference type="InterPro" id="IPR027417">
    <property type="entry name" value="P-loop_NTPase"/>
</dbReference>
<dbReference type="InterPro" id="IPR006935">
    <property type="entry name" value="Helicase/UvrB_N"/>
</dbReference>
<dbReference type="SUPFAM" id="SSF52540">
    <property type="entry name" value="P-loop containing nucleoside triphosphate hydrolases"/>
    <property type="match status" value="2"/>
</dbReference>
<dbReference type="Gene3D" id="3.90.1570.30">
    <property type="match status" value="1"/>
</dbReference>
<reference evidence="3 4" key="1">
    <citation type="submission" date="2019-01" db="EMBL/GenBank/DDBJ databases">
        <title>Draft genome sequence of Dictyobacter sp. Uno17.</title>
        <authorList>
            <person name="Wang C.M."/>
            <person name="Zheng Y."/>
            <person name="Sakai Y."/>
            <person name="Abe K."/>
            <person name="Yokota A."/>
            <person name="Yabe S."/>
        </authorList>
    </citation>
    <scope>NUCLEOTIDE SEQUENCE [LARGE SCALE GENOMIC DNA]</scope>
    <source>
        <strain evidence="3 4">Uno17</strain>
    </source>
</reference>
<dbReference type="InterPro" id="IPR014001">
    <property type="entry name" value="Helicase_ATP-bd"/>
</dbReference>
<dbReference type="InterPro" id="IPR050742">
    <property type="entry name" value="Helicase_Restrict-Modif_Enz"/>
</dbReference>
<gene>
    <name evidence="3" type="ORF">KDI_31690</name>
</gene>
<feature type="compositionally biased region" description="Basic and acidic residues" evidence="1">
    <location>
        <begin position="758"/>
        <end position="770"/>
    </location>
</feature>
<dbReference type="PROSITE" id="PS51192">
    <property type="entry name" value="HELICASE_ATP_BIND_1"/>
    <property type="match status" value="1"/>
</dbReference>
<organism evidence="3 4">
    <name type="scientific">Dictyobacter arantiisoli</name>
    <dbReference type="NCBI Taxonomy" id="2014874"/>
    <lineage>
        <taxon>Bacteria</taxon>
        <taxon>Bacillati</taxon>
        <taxon>Chloroflexota</taxon>
        <taxon>Ktedonobacteria</taxon>
        <taxon>Ktedonobacterales</taxon>
        <taxon>Dictyobacteraceae</taxon>
        <taxon>Dictyobacter</taxon>
    </lineage>
</organism>
<feature type="compositionally biased region" description="Polar residues" evidence="1">
    <location>
        <begin position="865"/>
        <end position="876"/>
    </location>
</feature>
<dbReference type="GO" id="GO:0006304">
    <property type="term" value="P:DNA modification"/>
    <property type="evidence" value="ECO:0007669"/>
    <property type="project" value="InterPro"/>
</dbReference>
<dbReference type="GO" id="GO:0003677">
    <property type="term" value="F:DNA binding"/>
    <property type="evidence" value="ECO:0007669"/>
    <property type="project" value="InterPro"/>
</dbReference>
<dbReference type="PANTHER" id="PTHR47396">
    <property type="entry name" value="TYPE I RESTRICTION ENZYME ECOKI R PROTEIN"/>
    <property type="match status" value="1"/>
</dbReference>
<sequence length="1111" mass="124091">MLGSDTHLLPLRIITVKELDATNLAHAMKRRNISIRFRVGPIGRFESALIPMLKPDGTGKGFILVLDEDLSPADQVALFGHAVAHLIRNHRDQATGQKLTLDPNNDAVHIDKVDELRYFDLAHTHDRINRNVIETCPRLHQLFETPEEGPIVQAQVRQKLDDLLRKKGWTGFYVRQTHLYTDGRVLPDPNGRTRRGKRQSIDALLRIELSLPTAALHVQRSDETEATALRRVREAGQKLSVPFGYMVTEKREILEYDWTTGSDADVTLRAELPDRSELTERWFKALQLTEKKERDALTHTFYMQDKQPRYYQEAAINRAIIATMQARRGLRPKRILLTLATGTGKTQIAFQILWKLRQSHNTRRILFLADRSYLLDQAQFNAFGPFTDALARGTGKIDIVHDVLFASYQWLTTNNAVTGQPNYLDYPSDYFDIIVIDECHRGSADEDSNWRKVLLHFSEAIQIGLTATPLATRDVQTNAYFGASIYTYSLSQGINDGYLAPYRVHRIQIGKQVAKPAPEQDQKDNPSATQVTQATQATQNFIGVVPEAPEQDGKPQEEVAPEIVTETAQAMREYTTVIADHLANYLRQTDTQAKTIIFCVDNNHANQMRLALETACADFARAGDIVRIVDDDGNDGKLDLNNFCIPKERQPVIVTTSRLLSTGVDVPTCKNIVLARGVGSIVEFKQIIGRGTRLYTTATPAKNWFTILDYSGAIKHFFDRDFDGDPEAIQNEQLIIKTPTSTAENTEQAEPGEQPGTETKREADPSERVADTATDSPATQQEEDNHNTVVTPGAESDAEEPASHPGQNNTPEQEAGSPQDSQQENSGAPATNTIDEQTEQTGVEGTGKGNPAEEGARADDLAASIQASRSEGQSAVSERKKPRQVKEQPSAKFTGPQEATAEQAETLAKAEKQGRAHRLGKKSDGTVYEIVNDVIYELGPDNHLRLGSMHDFAQQALRGYISTPEDFRLLWLTKEGQKEIKEQLEGELVTTDALAAALKKDDVDVLDLLLYVVFDIEPLTRVQRVERLRQRHQDFFQRFAQPPLASQVLNAILDKYILGEAPDVSKPALLSLPPLTKLGMPMDLSRAFSTGPERKNVSEVLRELRSLLYSV</sequence>
<name>A0A5A5TEE3_9CHLR</name>
<feature type="compositionally biased region" description="Low complexity" evidence="1">
    <location>
        <begin position="897"/>
        <end position="907"/>
    </location>
</feature>
<feature type="compositionally biased region" description="Polar residues" evidence="1">
    <location>
        <begin position="737"/>
        <end position="748"/>
    </location>
</feature>
<comment type="caution">
    <text evidence="3">The sequence shown here is derived from an EMBL/GenBank/DDBJ whole genome shotgun (WGS) entry which is preliminary data.</text>
</comment>
<dbReference type="Proteomes" id="UP000322530">
    <property type="component" value="Unassembled WGS sequence"/>
</dbReference>
<keyword evidence="4" id="KW-1185">Reference proteome</keyword>
<evidence type="ECO:0000313" key="4">
    <source>
        <dbReference type="Proteomes" id="UP000322530"/>
    </source>
</evidence>
<dbReference type="Pfam" id="PF08463">
    <property type="entry name" value="EcoEI_R_C"/>
    <property type="match status" value="1"/>
</dbReference>
<dbReference type="CDD" id="cd18032">
    <property type="entry name" value="DEXHc_RE_I_III_res"/>
    <property type="match status" value="1"/>
</dbReference>
<feature type="region of interest" description="Disordered" evidence="1">
    <location>
        <begin position="737"/>
        <end position="920"/>
    </location>
</feature>
<dbReference type="Pfam" id="PF04851">
    <property type="entry name" value="ResIII"/>
    <property type="match status" value="1"/>
</dbReference>
<evidence type="ECO:0000313" key="3">
    <source>
        <dbReference type="EMBL" id="GCF09605.1"/>
    </source>
</evidence>
<feature type="region of interest" description="Disordered" evidence="1">
    <location>
        <begin position="513"/>
        <end position="533"/>
    </location>
</feature>
<evidence type="ECO:0000259" key="2">
    <source>
        <dbReference type="PROSITE" id="PS51192"/>
    </source>
</evidence>
<dbReference type="EMBL" id="BIXY01000047">
    <property type="protein sequence ID" value="GCF09605.1"/>
    <property type="molecule type" value="Genomic_DNA"/>
</dbReference>
<dbReference type="GO" id="GO:0016787">
    <property type="term" value="F:hydrolase activity"/>
    <property type="evidence" value="ECO:0007669"/>
    <property type="project" value="InterPro"/>
</dbReference>
<protein>
    <recommendedName>
        <fullName evidence="2">Helicase ATP-binding domain-containing protein</fullName>
    </recommendedName>
</protein>